<dbReference type="EMBL" id="SRYA01000007">
    <property type="protein sequence ID" value="TGY97503.1"/>
    <property type="molecule type" value="Genomic_DNA"/>
</dbReference>
<accession>A0AC61RZG2</accession>
<protein>
    <submittedName>
        <fullName evidence="1">PIN domain-containing protein</fullName>
    </submittedName>
</protein>
<organism evidence="1 2">
    <name type="scientific">Petralouisia muris</name>
    <dbReference type="NCBI Taxonomy" id="3032872"/>
    <lineage>
        <taxon>Bacteria</taxon>
        <taxon>Bacillati</taxon>
        <taxon>Bacillota</taxon>
        <taxon>Clostridia</taxon>
        <taxon>Lachnospirales</taxon>
        <taxon>Lachnospiraceae</taxon>
        <taxon>Petralouisia</taxon>
    </lineage>
</organism>
<gene>
    <name evidence="1" type="ORF">E5329_04440</name>
</gene>
<reference evidence="1" key="1">
    <citation type="submission" date="2019-04" db="EMBL/GenBank/DDBJ databases">
        <title>Microbes associate with the intestines of laboratory mice.</title>
        <authorList>
            <person name="Navarre W."/>
            <person name="Wong E."/>
            <person name="Huang K."/>
            <person name="Tropini C."/>
            <person name="Ng K."/>
            <person name="Yu B."/>
        </authorList>
    </citation>
    <scope>NUCLEOTIDE SEQUENCE</scope>
    <source>
        <strain evidence="1">NM01_1-7b</strain>
    </source>
</reference>
<name>A0AC61RZG2_9FIRM</name>
<proteinExistence type="predicted"/>
<evidence type="ECO:0000313" key="1">
    <source>
        <dbReference type="EMBL" id="TGY97503.1"/>
    </source>
</evidence>
<dbReference type="Proteomes" id="UP000304953">
    <property type="component" value="Unassembled WGS sequence"/>
</dbReference>
<comment type="caution">
    <text evidence="1">The sequence shown here is derived from an EMBL/GenBank/DDBJ whole genome shotgun (WGS) entry which is preliminary data.</text>
</comment>
<evidence type="ECO:0000313" key="2">
    <source>
        <dbReference type="Proteomes" id="UP000304953"/>
    </source>
</evidence>
<sequence>MRDMAVLIDTNVIIDFLTTREPFFEASKKVLTKCSDGEVEGYLAFHSVPNLWYILRKAPEEERRKWLLDLCSFLKVAGANHEEVLKAVRMTEFKDFEDCLQDRCAKNVDAEYIITRNAADFNVSEVPAISPEEFLAVISGKTQR</sequence>
<keyword evidence="2" id="KW-1185">Reference proteome</keyword>